<feature type="domain" description="ABC transmembrane type-1" evidence="9">
    <location>
        <begin position="13"/>
        <end position="294"/>
    </location>
</feature>
<keyword evidence="4 10" id="KW-0067">ATP-binding</keyword>
<sequence>MSKYLKEQWAWTLFCVFLIALMSGSKVAAALINTYLLNSLISFQRNRFLLLVGLAILTWVIFAFLIYVVYSLRARLVQKMSLSLRHDISQQISGLPYSRFHAKNSDDYSSWLMNDVTMIENGGFSVFFDIISVSLDAIFSIIALLSFHWSLVVLTLLLSVVTIFAPQLMQKKLKKASVETSQANENFAASVNDTLHGFDTLFAYNLTQRIINHVDKSGRLPQTKKVQLGRTQAAATSIGVLANAGSQLITIAWTGALALARLTPIGSILSTGALASNVFNGLANLGPTLTSVKSLNPLFAKYHLGVDTSLNTSNQSTKSLADATINLTNLSYRYQDKIALKPVSIKLPLNSKVIITGESGAGKSTLLNILAGKLLNYSGSVKIAGQELKDLSSEQLRKTITYVDQIPYIFNGTIRDNLTLGEKFSDDAIFQALKRSDLFDFVMAQKQGLDSSVGEKGQLFSGGQRQRLALARGLLRNPQILLVDEGTNSLKSESAIQVEKQFLSLQDMTVIFVTHQLHEEIRPEIDQLITLA</sequence>
<dbReference type="Proteomes" id="UP000004959">
    <property type="component" value="Chromosome"/>
</dbReference>
<evidence type="ECO:0000256" key="6">
    <source>
        <dbReference type="ARBA" id="ARBA00023136"/>
    </source>
</evidence>
<dbReference type="GO" id="GO:0034040">
    <property type="term" value="F:ATPase-coupled lipid transmembrane transporter activity"/>
    <property type="evidence" value="ECO:0007669"/>
    <property type="project" value="TreeGrafter"/>
</dbReference>
<evidence type="ECO:0000256" key="1">
    <source>
        <dbReference type="ARBA" id="ARBA00004651"/>
    </source>
</evidence>
<evidence type="ECO:0000256" key="5">
    <source>
        <dbReference type="ARBA" id="ARBA00022989"/>
    </source>
</evidence>
<dbReference type="eggNOG" id="COG1132">
    <property type="taxonomic scope" value="Bacteria"/>
</dbReference>
<dbReference type="RefSeq" id="WP_007745357.1">
    <property type="nucleotide sequence ID" value="NZ_CM001398.1"/>
</dbReference>
<name>G9WF93_9LACO</name>
<proteinExistence type="predicted"/>
<comment type="subcellular location">
    <subcellularLocation>
        <location evidence="1">Cell membrane</location>
        <topology evidence="1">Multi-pass membrane protein</topology>
    </subcellularLocation>
</comment>
<evidence type="ECO:0000259" key="9">
    <source>
        <dbReference type="PROSITE" id="PS50929"/>
    </source>
</evidence>
<dbReference type="InterPro" id="IPR025662">
    <property type="entry name" value="Sigma_54_int_dom_ATP-bd_1"/>
</dbReference>
<dbReference type="SMART" id="SM00382">
    <property type="entry name" value="AAA"/>
    <property type="match status" value="1"/>
</dbReference>
<feature type="transmembrane region" description="Helical" evidence="7">
    <location>
        <begin position="48"/>
        <end position="70"/>
    </location>
</feature>
<dbReference type="PROSITE" id="PS50929">
    <property type="entry name" value="ABC_TM1F"/>
    <property type="match status" value="1"/>
</dbReference>
<dbReference type="SUPFAM" id="SSF52540">
    <property type="entry name" value="P-loop containing nucleoside triphosphate hydrolases"/>
    <property type="match status" value="1"/>
</dbReference>
<dbReference type="GO" id="GO:0005886">
    <property type="term" value="C:plasma membrane"/>
    <property type="evidence" value="ECO:0007669"/>
    <property type="project" value="UniProtKB-SubCell"/>
</dbReference>
<evidence type="ECO:0000313" key="10">
    <source>
        <dbReference type="EMBL" id="EHN58813.1"/>
    </source>
</evidence>
<dbReference type="GO" id="GO:0140359">
    <property type="term" value="F:ABC-type transporter activity"/>
    <property type="evidence" value="ECO:0007669"/>
    <property type="project" value="InterPro"/>
</dbReference>
<dbReference type="InterPro" id="IPR017871">
    <property type="entry name" value="ABC_transporter-like_CS"/>
</dbReference>
<dbReference type="HOGENOM" id="CLU_000604_84_3_9"/>
<gene>
    <name evidence="10" type="ORF">OKIT_0702</name>
</gene>
<dbReference type="PROSITE" id="PS00675">
    <property type="entry name" value="SIGMA54_INTERACT_1"/>
    <property type="match status" value="1"/>
</dbReference>
<evidence type="ECO:0000256" key="3">
    <source>
        <dbReference type="ARBA" id="ARBA00022741"/>
    </source>
</evidence>
<dbReference type="PATRIC" id="fig|1045004.4.peg.703"/>
<dbReference type="PANTHER" id="PTHR24221">
    <property type="entry name" value="ATP-BINDING CASSETTE SUB-FAMILY B"/>
    <property type="match status" value="1"/>
</dbReference>
<dbReference type="InterPro" id="IPR039421">
    <property type="entry name" value="Type_1_exporter"/>
</dbReference>
<dbReference type="Pfam" id="PF00005">
    <property type="entry name" value="ABC_tran"/>
    <property type="match status" value="1"/>
</dbReference>
<dbReference type="PROSITE" id="PS00211">
    <property type="entry name" value="ABC_TRANSPORTER_1"/>
    <property type="match status" value="1"/>
</dbReference>
<dbReference type="SUPFAM" id="SSF90123">
    <property type="entry name" value="ABC transporter transmembrane region"/>
    <property type="match status" value="1"/>
</dbReference>
<comment type="caution">
    <text evidence="10">The sequence shown here is derived from an EMBL/GenBank/DDBJ whole genome shotgun (WGS) entry which is preliminary data.</text>
</comment>
<protein>
    <submittedName>
        <fullName evidence="10">ABC transporter ATP-binding/membrane spanning protein</fullName>
    </submittedName>
</protein>
<dbReference type="InterPro" id="IPR011527">
    <property type="entry name" value="ABC1_TM_dom"/>
</dbReference>
<keyword evidence="6 7" id="KW-0472">Membrane</keyword>
<dbReference type="InterPro" id="IPR003593">
    <property type="entry name" value="AAA+_ATPase"/>
</dbReference>
<dbReference type="PROSITE" id="PS50893">
    <property type="entry name" value="ABC_TRANSPORTER_2"/>
    <property type="match status" value="1"/>
</dbReference>
<dbReference type="GO" id="GO:0005524">
    <property type="term" value="F:ATP binding"/>
    <property type="evidence" value="ECO:0007669"/>
    <property type="project" value="UniProtKB-KW"/>
</dbReference>
<dbReference type="EMBL" id="AFVZ01000001">
    <property type="protein sequence ID" value="EHN58813.1"/>
    <property type="molecule type" value="Genomic_DNA"/>
</dbReference>
<evidence type="ECO:0000256" key="4">
    <source>
        <dbReference type="ARBA" id="ARBA00022840"/>
    </source>
</evidence>
<evidence type="ECO:0000313" key="11">
    <source>
        <dbReference type="Proteomes" id="UP000004959"/>
    </source>
</evidence>
<dbReference type="Gene3D" id="1.20.1560.10">
    <property type="entry name" value="ABC transporter type 1, transmembrane domain"/>
    <property type="match status" value="1"/>
</dbReference>
<accession>G9WF93</accession>
<dbReference type="GO" id="GO:0016887">
    <property type="term" value="F:ATP hydrolysis activity"/>
    <property type="evidence" value="ECO:0007669"/>
    <property type="project" value="InterPro"/>
</dbReference>
<feature type="transmembrane region" description="Helical" evidence="7">
    <location>
        <begin position="151"/>
        <end position="169"/>
    </location>
</feature>
<dbReference type="Pfam" id="PF00664">
    <property type="entry name" value="ABC_membrane"/>
    <property type="match status" value="1"/>
</dbReference>
<dbReference type="AlphaFoldDB" id="G9WF93"/>
<dbReference type="InterPro" id="IPR036640">
    <property type="entry name" value="ABC1_TM_sf"/>
</dbReference>
<feature type="domain" description="ABC transporter" evidence="8">
    <location>
        <begin position="325"/>
        <end position="532"/>
    </location>
</feature>
<dbReference type="STRING" id="336988.NT96_08820"/>
<dbReference type="OrthoDB" id="95687at2"/>
<keyword evidence="11" id="KW-1185">Reference proteome</keyword>
<dbReference type="InterPro" id="IPR027417">
    <property type="entry name" value="P-loop_NTPase"/>
</dbReference>
<evidence type="ECO:0000256" key="7">
    <source>
        <dbReference type="SAM" id="Phobius"/>
    </source>
</evidence>
<dbReference type="CDD" id="cd03228">
    <property type="entry name" value="ABCC_MRP_Like"/>
    <property type="match status" value="1"/>
</dbReference>
<organism evidence="10 11">
    <name type="scientific">Oenococcus kitaharae DSM 17330</name>
    <dbReference type="NCBI Taxonomy" id="1045004"/>
    <lineage>
        <taxon>Bacteria</taxon>
        <taxon>Bacillati</taxon>
        <taxon>Bacillota</taxon>
        <taxon>Bacilli</taxon>
        <taxon>Lactobacillales</taxon>
        <taxon>Lactobacillaceae</taxon>
        <taxon>Oenococcus</taxon>
    </lineage>
</organism>
<keyword evidence="5 7" id="KW-1133">Transmembrane helix</keyword>
<dbReference type="InterPro" id="IPR003439">
    <property type="entry name" value="ABC_transporter-like_ATP-bd"/>
</dbReference>
<evidence type="ECO:0000256" key="2">
    <source>
        <dbReference type="ARBA" id="ARBA00022692"/>
    </source>
</evidence>
<evidence type="ECO:0000259" key="8">
    <source>
        <dbReference type="PROSITE" id="PS50893"/>
    </source>
</evidence>
<reference evidence="10 11" key="1">
    <citation type="journal article" date="2012" name="PLoS ONE">
        <title>Functional divergence in the genus oenococcus as predicted by genome sequencing of the newly-described species, Oenococcus kitaharae.</title>
        <authorList>
            <person name="Borneman A.R."/>
            <person name="McCarthy J.M."/>
            <person name="Chambers P.J."/>
            <person name="Bartowsky E.J."/>
        </authorList>
    </citation>
    <scope>NUCLEOTIDE SEQUENCE [LARGE SCALE GENOMIC DNA]</scope>
    <source>
        <strain evidence="11">DSM17330</strain>
    </source>
</reference>
<feature type="transmembrane region" description="Helical" evidence="7">
    <location>
        <begin position="126"/>
        <end position="145"/>
    </location>
</feature>
<dbReference type="Gene3D" id="3.40.50.300">
    <property type="entry name" value="P-loop containing nucleotide triphosphate hydrolases"/>
    <property type="match status" value="1"/>
</dbReference>
<keyword evidence="2 7" id="KW-0812">Transmembrane</keyword>
<keyword evidence="3" id="KW-0547">Nucleotide-binding</keyword>
<dbReference type="PANTHER" id="PTHR24221:SF654">
    <property type="entry name" value="ATP-BINDING CASSETTE SUB-FAMILY B MEMBER 6"/>
    <property type="match status" value="1"/>
</dbReference>